<dbReference type="GO" id="GO:0005789">
    <property type="term" value="C:endoplasmic reticulum membrane"/>
    <property type="evidence" value="ECO:0007669"/>
    <property type="project" value="UniProtKB-SubCell"/>
</dbReference>
<feature type="chain" id="PRO_5020482644" description="Protein ROT1" evidence="10">
    <location>
        <begin position="20"/>
        <end position="245"/>
    </location>
</feature>
<accession>A0A4Q9PKX3</accession>
<proteinExistence type="inferred from homology"/>
<evidence type="ECO:0000256" key="7">
    <source>
        <dbReference type="ARBA" id="ARBA00022824"/>
    </source>
</evidence>
<evidence type="ECO:0000256" key="1">
    <source>
        <dbReference type="ARBA" id="ARBA00004115"/>
    </source>
</evidence>
<evidence type="ECO:0000256" key="8">
    <source>
        <dbReference type="ARBA" id="ARBA00022989"/>
    </source>
</evidence>
<dbReference type="InterPro" id="IPR019623">
    <property type="entry name" value="Rot1"/>
</dbReference>
<protein>
    <recommendedName>
        <fullName evidence="4">Protein ROT1</fullName>
    </recommendedName>
    <alternativeName>
        <fullName evidence="3">Protein rot1</fullName>
    </alternativeName>
</protein>
<dbReference type="STRING" id="114155.A0A4Q9PKX3"/>
<organism evidence="11 12">
    <name type="scientific">Dichomitus squalens</name>
    <dbReference type="NCBI Taxonomy" id="114155"/>
    <lineage>
        <taxon>Eukaryota</taxon>
        <taxon>Fungi</taxon>
        <taxon>Dikarya</taxon>
        <taxon>Basidiomycota</taxon>
        <taxon>Agaricomycotina</taxon>
        <taxon>Agaricomycetes</taxon>
        <taxon>Polyporales</taxon>
        <taxon>Polyporaceae</taxon>
        <taxon>Dichomitus</taxon>
    </lineage>
</organism>
<dbReference type="AlphaFoldDB" id="A0A4Q9PKX3"/>
<reference evidence="11 12" key="1">
    <citation type="submission" date="2019-01" db="EMBL/GenBank/DDBJ databases">
        <title>Draft genome sequences of three monokaryotic isolates of the white-rot basidiomycete fungus Dichomitus squalens.</title>
        <authorList>
            <consortium name="DOE Joint Genome Institute"/>
            <person name="Lopez S.C."/>
            <person name="Andreopoulos B."/>
            <person name="Pangilinan J."/>
            <person name="Lipzen A."/>
            <person name="Riley R."/>
            <person name="Ahrendt S."/>
            <person name="Ng V."/>
            <person name="Barry K."/>
            <person name="Daum C."/>
            <person name="Grigoriev I.V."/>
            <person name="Hilden K.S."/>
            <person name="Makela M.R."/>
            <person name="de Vries R.P."/>
        </authorList>
    </citation>
    <scope>NUCLEOTIDE SEQUENCE [LARGE SCALE GENOMIC DNA]</scope>
    <source>
        <strain evidence="11 12">CBS 464.89</strain>
    </source>
</reference>
<dbReference type="GO" id="GO:0051082">
    <property type="term" value="F:unfolded protein binding"/>
    <property type="evidence" value="ECO:0007669"/>
    <property type="project" value="TreeGrafter"/>
</dbReference>
<keyword evidence="9" id="KW-0472">Membrane</keyword>
<keyword evidence="6 10" id="KW-0732">Signal</keyword>
<name>A0A4Q9PKX3_9APHY</name>
<evidence type="ECO:0000313" key="12">
    <source>
        <dbReference type="Proteomes" id="UP000292082"/>
    </source>
</evidence>
<gene>
    <name evidence="11" type="ORF">BD310DRAFT_1031751</name>
</gene>
<dbReference type="Proteomes" id="UP000292082">
    <property type="component" value="Unassembled WGS sequence"/>
</dbReference>
<keyword evidence="12" id="KW-1185">Reference proteome</keyword>
<evidence type="ECO:0000256" key="4">
    <source>
        <dbReference type="ARBA" id="ARBA00017291"/>
    </source>
</evidence>
<comment type="subcellular location">
    <subcellularLocation>
        <location evidence="1">Endoplasmic reticulum membrane</location>
        <topology evidence="1">Single-pass type I membrane protein</topology>
    </subcellularLocation>
</comment>
<evidence type="ECO:0000256" key="6">
    <source>
        <dbReference type="ARBA" id="ARBA00022729"/>
    </source>
</evidence>
<evidence type="ECO:0000256" key="2">
    <source>
        <dbReference type="ARBA" id="ARBA00007149"/>
    </source>
</evidence>
<keyword evidence="7" id="KW-0256">Endoplasmic reticulum</keyword>
<keyword evidence="5" id="KW-0812">Transmembrane</keyword>
<evidence type="ECO:0000313" key="11">
    <source>
        <dbReference type="EMBL" id="TBU54823.1"/>
    </source>
</evidence>
<evidence type="ECO:0000256" key="3">
    <source>
        <dbReference type="ARBA" id="ARBA00016195"/>
    </source>
</evidence>
<dbReference type="Pfam" id="PF10681">
    <property type="entry name" value="Rot1"/>
    <property type="match status" value="1"/>
</dbReference>
<sequence length="245" mass="26164">MFISSILAVALAAIPAVLAQDYSAAHNVTPISGTWSSGSKKVITGAGFANPANMTFNYPPVTGVSYAFTDDGFYEVARYRFNGNGTSIARIGCAAFHGDRSSPNCITGVLNWHHGTHTLNPNGSITLTPFGDGYQQIQDPCAAESNFIEGYNTTEMYMSWQIFMDPVDGPKLHLFQADGTPVAPLFQVYSTANMLPNQLLRNVTVTVTDQSAALFVSNSARRWTPSGVALIVSGAFTVGLAPLLL</sequence>
<evidence type="ECO:0000256" key="5">
    <source>
        <dbReference type="ARBA" id="ARBA00022692"/>
    </source>
</evidence>
<keyword evidence="8" id="KW-1133">Transmembrane helix</keyword>
<evidence type="ECO:0000256" key="9">
    <source>
        <dbReference type="ARBA" id="ARBA00023136"/>
    </source>
</evidence>
<comment type="similarity">
    <text evidence="2">Belongs to the ROT1 family.</text>
</comment>
<feature type="signal peptide" evidence="10">
    <location>
        <begin position="1"/>
        <end position="19"/>
    </location>
</feature>
<dbReference type="GO" id="GO:0006458">
    <property type="term" value="P:'de novo' protein folding"/>
    <property type="evidence" value="ECO:0007669"/>
    <property type="project" value="InterPro"/>
</dbReference>
<dbReference type="EMBL" id="ML145180">
    <property type="protein sequence ID" value="TBU54823.1"/>
    <property type="molecule type" value="Genomic_DNA"/>
</dbReference>
<dbReference type="PANTHER" id="PTHR28090:SF1">
    <property type="entry name" value="PROTEIN ROT1"/>
    <property type="match status" value="1"/>
</dbReference>
<evidence type="ECO:0000256" key="10">
    <source>
        <dbReference type="SAM" id="SignalP"/>
    </source>
</evidence>
<dbReference type="PANTHER" id="PTHR28090">
    <property type="entry name" value="PROTEIN ROT1"/>
    <property type="match status" value="1"/>
</dbReference>